<gene>
    <name evidence="3" type="ORF">BECKSD772D_GA0070982_106913</name>
    <name evidence="2" type="ORF">BECKSD772E_GA0070983_10563</name>
    <name evidence="1" type="ORF">BECKSD772F_GA0070984_10493</name>
</gene>
<organism evidence="1">
    <name type="scientific">Candidatus Kentrum sp. SD</name>
    <dbReference type="NCBI Taxonomy" id="2126332"/>
    <lineage>
        <taxon>Bacteria</taxon>
        <taxon>Pseudomonadati</taxon>
        <taxon>Pseudomonadota</taxon>
        <taxon>Gammaproteobacteria</taxon>
        <taxon>Candidatus Kentrum</taxon>
    </lineage>
</organism>
<evidence type="ECO:0000313" key="3">
    <source>
        <dbReference type="EMBL" id="VFK79848.1"/>
    </source>
</evidence>
<sequence length="64" mass="7492">MFYRLTAIFAEHECMAPDRAKYLCCLLPARTLGPKLFARDHAWTLVERCFFFKPSEALPRTNEP</sequence>
<dbReference type="EMBL" id="CAADHB010000069">
    <property type="protein sequence ID" value="VFK79848.1"/>
    <property type="molecule type" value="Genomic_DNA"/>
</dbReference>
<name>A0A450YEM7_9GAMM</name>
<protein>
    <submittedName>
        <fullName evidence="1">Uncharacterized protein</fullName>
    </submittedName>
</protein>
<dbReference type="EMBL" id="CAADFU010000056">
    <property type="protein sequence ID" value="VFK45557.1"/>
    <property type="molecule type" value="Genomic_DNA"/>
</dbReference>
<proteinExistence type="predicted"/>
<reference evidence="1" key="1">
    <citation type="submission" date="2019-02" db="EMBL/GenBank/DDBJ databases">
        <authorList>
            <person name="Gruber-Vodicka R. H."/>
            <person name="Seah K. B. B."/>
        </authorList>
    </citation>
    <scope>NUCLEOTIDE SEQUENCE</scope>
    <source>
        <strain evidence="3">BECK_S127</strain>
        <strain evidence="2">BECK_S1320</strain>
        <strain evidence="1">BECK_S1321</strain>
    </source>
</reference>
<accession>A0A450YEM7</accession>
<dbReference type="EMBL" id="CAADFR010000049">
    <property type="protein sequence ID" value="VFK39925.1"/>
    <property type="molecule type" value="Genomic_DNA"/>
</dbReference>
<dbReference type="AlphaFoldDB" id="A0A450YEM7"/>
<evidence type="ECO:0000313" key="1">
    <source>
        <dbReference type="EMBL" id="VFK39925.1"/>
    </source>
</evidence>
<evidence type="ECO:0000313" key="2">
    <source>
        <dbReference type="EMBL" id="VFK45557.1"/>
    </source>
</evidence>